<keyword evidence="3" id="KW-1185">Reference proteome</keyword>
<dbReference type="EMBL" id="JARBHB010000005">
    <property type="protein sequence ID" value="KAJ8883729.1"/>
    <property type="molecule type" value="Genomic_DNA"/>
</dbReference>
<name>A0ABQ9HHF1_9NEOP</name>
<protein>
    <recommendedName>
        <fullName evidence="1">C2 domain-containing protein</fullName>
    </recommendedName>
</protein>
<dbReference type="SUPFAM" id="SSF49562">
    <property type="entry name" value="C2 domain (Calcium/lipid-binding domain, CaLB)"/>
    <property type="match status" value="1"/>
</dbReference>
<dbReference type="PANTHER" id="PTHR10024:SF373">
    <property type="entry name" value="MIP05618P"/>
    <property type="match status" value="1"/>
</dbReference>
<dbReference type="InterPro" id="IPR000008">
    <property type="entry name" value="C2_dom"/>
</dbReference>
<dbReference type="Gene3D" id="2.60.40.150">
    <property type="entry name" value="C2 domain"/>
    <property type="match status" value="1"/>
</dbReference>
<gene>
    <name evidence="2" type="ORF">PR048_015583</name>
</gene>
<dbReference type="Proteomes" id="UP001159363">
    <property type="component" value="Chromosome 4"/>
</dbReference>
<comment type="caution">
    <text evidence="2">The sequence shown here is derived from an EMBL/GenBank/DDBJ whole genome shotgun (WGS) entry which is preliminary data.</text>
</comment>
<evidence type="ECO:0000259" key="1">
    <source>
        <dbReference type="PROSITE" id="PS50004"/>
    </source>
</evidence>
<evidence type="ECO:0000313" key="3">
    <source>
        <dbReference type="Proteomes" id="UP001159363"/>
    </source>
</evidence>
<reference evidence="2 3" key="1">
    <citation type="submission" date="2023-02" db="EMBL/GenBank/DDBJ databases">
        <title>LHISI_Scaffold_Assembly.</title>
        <authorList>
            <person name="Stuart O.P."/>
            <person name="Cleave R."/>
            <person name="Magrath M.J.L."/>
            <person name="Mikheyev A.S."/>
        </authorList>
    </citation>
    <scope>NUCLEOTIDE SEQUENCE [LARGE SCALE GENOMIC DNA]</scope>
    <source>
        <strain evidence="2">Daus_M_001</strain>
        <tissue evidence="2">Leg muscle</tissue>
    </source>
</reference>
<evidence type="ECO:0000313" key="2">
    <source>
        <dbReference type="EMBL" id="KAJ8883729.1"/>
    </source>
</evidence>
<accession>A0ABQ9HHF1</accession>
<organism evidence="2 3">
    <name type="scientific">Dryococelus australis</name>
    <dbReference type="NCBI Taxonomy" id="614101"/>
    <lineage>
        <taxon>Eukaryota</taxon>
        <taxon>Metazoa</taxon>
        <taxon>Ecdysozoa</taxon>
        <taxon>Arthropoda</taxon>
        <taxon>Hexapoda</taxon>
        <taxon>Insecta</taxon>
        <taxon>Pterygota</taxon>
        <taxon>Neoptera</taxon>
        <taxon>Polyneoptera</taxon>
        <taxon>Phasmatodea</taxon>
        <taxon>Verophasmatodea</taxon>
        <taxon>Anareolatae</taxon>
        <taxon>Phasmatidae</taxon>
        <taxon>Eurycanthinae</taxon>
        <taxon>Dryococelus</taxon>
    </lineage>
</organism>
<sequence>MQQHCKACVANVFDEDFVFEVRPATLGRRVLEIIIYEFDAYSRHHSIGGVKLPLAHIDLSEKVTLWKGLGPCSEQDAKLARLLPRRTRFNPQPYHSLFSHVVIVLHDAAGWRVFSGISLFPRPFILALLHTLITLIGSKDLTLCSRQYFDGLISATVRYKSVLKYQAECSHVGRNISMCSEFDPAVDHVGGNTLVLFTHIEYHEQDQTLESVRAEYHGLGASIICILELNVHLICQQVLSIFKVRVHVNIVDADSLFSHAIADACLIEVENILRWNSIKFLFQMIKRKVTLVGPHRLVNFAIQKYFHIVYLARVELRMAHYDIVLFSGL</sequence>
<dbReference type="InterPro" id="IPR035892">
    <property type="entry name" value="C2_domain_sf"/>
</dbReference>
<dbReference type="PANTHER" id="PTHR10024">
    <property type="entry name" value="SYNAPTOTAGMIN"/>
    <property type="match status" value="1"/>
</dbReference>
<feature type="domain" description="C2" evidence="1">
    <location>
        <begin position="1"/>
        <end position="67"/>
    </location>
</feature>
<dbReference type="PROSITE" id="PS50004">
    <property type="entry name" value="C2"/>
    <property type="match status" value="1"/>
</dbReference>
<dbReference type="Pfam" id="PF00168">
    <property type="entry name" value="C2"/>
    <property type="match status" value="1"/>
</dbReference>
<proteinExistence type="predicted"/>